<proteinExistence type="predicted"/>
<accession>A0ABR3D9L6</accession>
<name>A0ABR3D9L6_NEUIN</name>
<evidence type="ECO:0000313" key="1">
    <source>
        <dbReference type="EMBL" id="KAL0469047.1"/>
    </source>
</evidence>
<dbReference type="Proteomes" id="UP001451303">
    <property type="component" value="Unassembled WGS sequence"/>
</dbReference>
<comment type="caution">
    <text evidence="1">The sequence shown here is derived from an EMBL/GenBank/DDBJ whole genome shotgun (WGS) entry which is preliminary data.</text>
</comment>
<protein>
    <submittedName>
        <fullName evidence="1">Uncharacterized protein</fullName>
    </submittedName>
</protein>
<sequence>MYNRIRKISWHLPGTRQSAPLLPCVLGIPLSIKTALVDAVHLNFNPTIPTAMRLHRCCTCPWDGGDVQVLSPLAFTAPWLALYLLVPADTGIALMKPSESINPRDVPSRSTW</sequence>
<reference evidence="1 2" key="1">
    <citation type="submission" date="2023-09" db="EMBL/GenBank/DDBJ databases">
        <title>Multi-omics analysis of a traditional fermented food reveals byproduct-associated fungal strains for waste-to-food upcycling.</title>
        <authorList>
            <consortium name="Lawrence Berkeley National Laboratory"/>
            <person name="Rekdal V.M."/>
            <person name="Villalobos-Escobedo J.M."/>
            <person name="Rodriguez-Valeron N."/>
            <person name="Garcia M.O."/>
            <person name="Vasquez D.P."/>
            <person name="Damayanti I."/>
            <person name="Sorensen P.M."/>
            <person name="Baidoo E.E."/>
            <person name="De Carvalho A.C."/>
            <person name="Riley R."/>
            <person name="Lipzen A."/>
            <person name="He G."/>
            <person name="Yan M."/>
            <person name="Haridas S."/>
            <person name="Daum C."/>
            <person name="Yoshinaga Y."/>
            <person name="Ng V."/>
            <person name="Grigoriev I.V."/>
            <person name="Munk R."/>
            <person name="Nuraida L."/>
            <person name="Wijaya C.H."/>
            <person name="Morales P.-C."/>
            <person name="Keasling J.D."/>
        </authorList>
    </citation>
    <scope>NUCLEOTIDE SEQUENCE [LARGE SCALE GENOMIC DNA]</scope>
    <source>
        <strain evidence="1 2">FGSC 2613</strain>
    </source>
</reference>
<gene>
    <name evidence="1" type="ORF">QR685DRAFT_445310</name>
</gene>
<organism evidence="1 2">
    <name type="scientific">Neurospora intermedia</name>
    <dbReference type="NCBI Taxonomy" id="5142"/>
    <lineage>
        <taxon>Eukaryota</taxon>
        <taxon>Fungi</taxon>
        <taxon>Dikarya</taxon>
        <taxon>Ascomycota</taxon>
        <taxon>Pezizomycotina</taxon>
        <taxon>Sordariomycetes</taxon>
        <taxon>Sordariomycetidae</taxon>
        <taxon>Sordariales</taxon>
        <taxon>Sordariaceae</taxon>
        <taxon>Neurospora</taxon>
    </lineage>
</organism>
<evidence type="ECO:0000313" key="2">
    <source>
        <dbReference type="Proteomes" id="UP001451303"/>
    </source>
</evidence>
<keyword evidence="2" id="KW-1185">Reference proteome</keyword>
<dbReference type="EMBL" id="JAVLET010000006">
    <property type="protein sequence ID" value="KAL0469047.1"/>
    <property type="molecule type" value="Genomic_DNA"/>
</dbReference>